<dbReference type="CDD" id="cd06664">
    <property type="entry name" value="IscU_like"/>
    <property type="match status" value="1"/>
</dbReference>
<dbReference type="RefSeq" id="WP_118956120.1">
    <property type="nucleotide sequence ID" value="NZ_JACCKC010000001.1"/>
</dbReference>
<gene>
    <name evidence="2" type="ORF">DLM77_11025</name>
</gene>
<dbReference type="Pfam" id="PF01592">
    <property type="entry name" value="NifU_N"/>
    <property type="match status" value="1"/>
</dbReference>
<keyword evidence="3" id="KW-1185">Reference proteome</keyword>
<dbReference type="NCBIfam" id="TIGR01994">
    <property type="entry name" value="SUF_scaf_2"/>
    <property type="match status" value="1"/>
</dbReference>
<evidence type="ECO:0000313" key="2">
    <source>
        <dbReference type="EMBL" id="RHX79432.1"/>
    </source>
</evidence>
<dbReference type="Proteomes" id="UP000285569">
    <property type="component" value="Unassembled WGS sequence"/>
</dbReference>
<dbReference type="SUPFAM" id="SSF82649">
    <property type="entry name" value="SufE/NifU"/>
    <property type="match status" value="1"/>
</dbReference>
<reference evidence="2 3" key="2">
    <citation type="journal article" date="2020" name="Int. J. Syst. Evol. Microbiol.">
        <title>Leptospira yasudae sp. nov. and Leptospira stimsonii sp. nov., two new species of the pathogenic group isolated from environmental sources.</title>
        <authorList>
            <person name="Casanovas-Massana A."/>
            <person name="Hamond C."/>
            <person name="Santos L.A."/>
            <person name="de Oliveira D."/>
            <person name="Hacker K.P."/>
            <person name="Balassiano I."/>
            <person name="Costa F."/>
            <person name="Medeiros M.A."/>
            <person name="Reis M.G."/>
            <person name="Ko A.I."/>
            <person name="Wunder E.A."/>
        </authorList>
    </citation>
    <scope>NUCLEOTIDE SEQUENCE [LARGE SCALE GENOMIC DNA]</scope>
    <source>
        <strain evidence="2 3">B21</strain>
    </source>
</reference>
<dbReference type="InterPro" id="IPR002871">
    <property type="entry name" value="NIF_FeS_clus_asmbl_NifU_N"/>
</dbReference>
<feature type="domain" description="NIF system FeS cluster assembly NifU N-terminal" evidence="1">
    <location>
        <begin position="8"/>
        <end position="91"/>
    </location>
</feature>
<name>A0ABX9M3M6_9LEPT</name>
<sequence length="147" mass="16520">MSLSDSLYKEVILDHYQNPRFRGKLEPADLFEHGINPLCGDELELTINLDGETISDVRVTGKGCSISQASGSMMAESIRGKTVAQAENILSRFKNMFLEDKDPQFEEELEDLESMESVKKIPARIKCAVLPWNTLERALERASKRSA</sequence>
<organism evidence="2 3">
    <name type="scientific">Leptospira yasudae</name>
    <dbReference type="NCBI Taxonomy" id="2202201"/>
    <lineage>
        <taxon>Bacteria</taxon>
        <taxon>Pseudomonadati</taxon>
        <taxon>Spirochaetota</taxon>
        <taxon>Spirochaetia</taxon>
        <taxon>Leptospirales</taxon>
        <taxon>Leptospiraceae</taxon>
        <taxon>Leptospira</taxon>
    </lineage>
</organism>
<dbReference type="PANTHER" id="PTHR10093">
    <property type="entry name" value="IRON-SULFUR CLUSTER ASSEMBLY ENZYME NIFU HOMOLOG"/>
    <property type="match status" value="1"/>
</dbReference>
<dbReference type="EMBL" id="QHCR01000005">
    <property type="protein sequence ID" value="RHX79432.1"/>
    <property type="molecule type" value="Genomic_DNA"/>
</dbReference>
<protein>
    <submittedName>
        <fullName evidence="2">SUF system NifU family Fe-S cluster assembly protein</fullName>
    </submittedName>
</protein>
<reference evidence="3" key="1">
    <citation type="submission" date="2018-05" db="EMBL/GenBank/DDBJ databases">
        <title>Leptospira yasudae sp. nov. and Leptospira stimsonii sp. nov., two pathogenic species of the genus Leptospira isolated from environmental sources.</title>
        <authorList>
            <person name="Casanovas-Massana A."/>
            <person name="Hamond C."/>
            <person name="Santos L.A."/>
            <person name="Hacker K.P."/>
            <person name="Balassiano I."/>
            <person name="Medeiros M.A."/>
            <person name="Reis M.G."/>
            <person name="Ko A.I."/>
            <person name="Wunder E.A."/>
        </authorList>
    </citation>
    <scope>NUCLEOTIDE SEQUENCE [LARGE SCALE GENOMIC DNA]</scope>
    <source>
        <strain evidence="3">B21</strain>
    </source>
</reference>
<evidence type="ECO:0000313" key="3">
    <source>
        <dbReference type="Proteomes" id="UP000285569"/>
    </source>
</evidence>
<comment type="caution">
    <text evidence="2">The sequence shown here is derived from an EMBL/GenBank/DDBJ whole genome shotgun (WGS) entry which is preliminary data.</text>
</comment>
<accession>A0ABX9M3M6</accession>
<dbReference type="Gene3D" id="3.90.1010.10">
    <property type="match status" value="1"/>
</dbReference>
<proteinExistence type="predicted"/>
<evidence type="ECO:0000259" key="1">
    <source>
        <dbReference type="Pfam" id="PF01592"/>
    </source>
</evidence>